<dbReference type="GO" id="GO:0009279">
    <property type="term" value="C:cell outer membrane"/>
    <property type="evidence" value="ECO:0007669"/>
    <property type="project" value="UniProtKB-SubCell"/>
</dbReference>
<dbReference type="InterPro" id="IPR008969">
    <property type="entry name" value="CarboxyPept-like_regulatory"/>
</dbReference>
<evidence type="ECO:0000256" key="2">
    <source>
        <dbReference type="ARBA" id="ARBA00022448"/>
    </source>
</evidence>
<feature type="domain" description="TonB-dependent transporter Oar-like beta-barrel" evidence="8">
    <location>
        <begin position="249"/>
        <end position="1098"/>
    </location>
</feature>
<evidence type="ECO:0000256" key="4">
    <source>
        <dbReference type="ARBA" id="ARBA00022692"/>
    </source>
</evidence>
<reference evidence="9 10" key="1">
    <citation type="submission" date="2020-10" db="EMBL/GenBank/DDBJ databases">
        <title>Complete genome sequence of Paludibaculum fermentans P105T, a facultatively anaerobic acidobacterium capable of dissimilatory Fe(III) reduction.</title>
        <authorList>
            <person name="Dedysh S.N."/>
            <person name="Beletsky A.V."/>
            <person name="Kulichevskaya I.S."/>
            <person name="Mardanov A.V."/>
            <person name="Ravin N.V."/>
        </authorList>
    </citation>
    <scope>NUCLEOTIDE SEQUENCE [LARGE SCALE GENOMIC DNA]</scope>
    <source>
        <strain evidence="9 10">P105</strain>
    </source>
</reference>
<evidence type="ECO:0000313" key="10">
    <source>
        <dbReference type="Proteomes" id="UP000593892"/>
    </source>
</evidence>
<keyword evidence="2" id="KW-0813">Transport</keyword>
<comment type="subcellular location">
    <subcellularLocation>
        <location evidence="1">Cell outer membrane</location>
        <topology evidence="1">Multi-pass membrane protein</topology>
    </subcellularLocation>
</comment>
<dbReference type="KEGG" id="pfer:IRI77_13500"/>
<dbReference type="Gene3D" id="2.40.170.20">
    <property type="entry name" value="TonB-dependent receptor, beta-barrel domain"/>
    <property type="match status" value="1"/>
</dbReference>
<dbReference type="AlphaFoldDB" id="A0A7S7NW95"/>
<evidence type="ECO:0000259" key="8">
    <source>
        <dbReference type="Pfam" id="PF25183"/>
    </source>
</evidence>
<dbReference type="InterPro" id="IPR036942">
    <property type="entry name" value="Beta-barrel_TonB_sf"/>
</dbReference>
<evidence type="ECO:0000256" key="3">
    <source>
        <dbReference type="ARBA" id="ARBA00022452"/>
    </source>
</evidence>
<dbReference type="SUPFAM" id="SSF49464">
    <property type="entry name" value="Carboxypeptidase regulatory domain-like"/>
    <property type="match status" value="1"/>
</dbReference>
<dbReference type="Gene3D" id="2.60.40.1120">
    <property type="entry name" value="Carboxypeptidase-like, regulatory domain"/>
    <property type="match status" value="1"/>
</dbReference>
<sequence>MSSPCLRSLRKVAPLLLLSITGLAAFGQGFGTIVGTVTDPTGAVVPSAKIRITDEATANSRETNTNDQGYYVVPALRPALYTITVESSGFANLTRKAIQLQADQNLTVNLPLSVQQAVESVNVSAESIQVDTTSATANAVVDQRRVVDLPLNGRNAASLLLVVPGAIPAPANDVDQGNTKTFPSVVTVSTNGSRQNQISFRLDGSYNNDIYTNVNQPFPFPDALQEFSVQTSNYAAKFGGNAGGVVNVVTKSGTNEFHGSGFEFVRNAEFNARNFFAAKRDLLKRNQFGGTVGGPITIPGVYNGKNRDFFFFGYQGTLIRNVGNTSNAYVPLTQNTTGDFSNVLSATDPANPFSKATTVLDPTTGTPFAGNIIPTSRLDPAAVKFMKYIPVQGSGNGRIFYSTPLAQNFNEFLTRGDHTFSEKDRLSARYFYDKFSNKSFLEQANYLANSNYSTIISQNALISETHMFSPSVINEFRASFSRETSIRGPSLDTINLADLGVNIWQPTIKALNGISVSGFFSQGQTDPASFIRNQYNLSNDVSWIRGKHNIAFGGAAIRGQVLLRNLFRTSGSFSFTADNTNDALASFMLGYVRTFAQGYGEYKDNQLYSYSLYIQDDYHASQRLTVNMGLRWEPFFPWHEMQNRMEQFSPADYIANKHSSVYTNAPAGLLFPGDSGMPFWGQKSNLKYFSPRAGFAYALTSDNKTSLRGGIGMFYDALQPGVYNNRFVDVTPFSPQISLTQPQGSFSNPYKGITNPYPAAWPPPKDVAFPGPVLVISYDPANGGKAVAPVIYNWNLIVERQLADAWVGRVAYVGSHGSHLGEAIEMNPAVYTAGSKLSADARRLFQPYGSISQASFDENSSFNSFQTTLQKHYSKGFTTMVNYTWSKSIDSTPANMGITGVAQGSNSPVPWYMTGRHQFDRGLSEFDHRHRFVASYVYDVPKLAGSNMFVRTALGGWQLSGIVTVQTGGPLTLLAGKDQSQTGIGSDRANYLGGDSYGSNACTGSGTCVSYLNPAAFGLPVTGNWGNMGKGALHGPKLVNWDAGIFKDFPLGSERYHLQFRAEFFNVFNHANFNNPNVTQSAGGFGTITSAQDPRIGQLALKILF</sequence>
<dbReference type="GO" id="GO:0044718">
    <property type="term" value="P:siderophore transmembrane transport"/>
    <property type="evidence" value="ECO:0007669"/>
    <property type="project" value="TreeGrafter"/>
</dbReference>
<evidence type="ECO:0000256" key="5">
    <source>
        <dbReference type="ARBA" id="ARBA00023136"/>
    </source>
</evidence>
<keyword evidence="6" id="KW-0998">Cell outer membrane</keyword>
<dbReference type="EMBL" id="CP063849">
    <property type="protein sequence ID" value="QOY90915.1"/>
    <property type="molecule type" value="Genomic_DNA"/>
</dbReference>
<organism evidence="9 10">
    <name type="scientific">Paludibaculum fermentans</name>
    <dbReference type="NCBI Taxonomy" id="1473598"/>
    <lineage>
        <taxon>Bacteria</taxon>
        <taxon>Pseudomonadati</taxon>
        <taxon>Acidobacteriota</taxon>
        <taxon>Terriglobia</taxon>
        <taxon>Bryobacterales</taxon>
        <taxon>Bryobacteraceae</taxon>
        <taxon>Paludibaculum</taxon>
    </lineage>
</organism>
<keyword evidence="5" id="KW-0472">Membrane</keyword>
<protein>
    <submittedName>
        <fullName evidence="9">TonB-dependent receptor</fullName>
    </submittedName>
</protein>
<dbReference type="PANTHER" id="PTHR30069:SF46">
    <property type="entry name" value="OAR PROTEIN"/>
    <property type="match status" value="1"/>
</dbReference>
<dbReference type="RefSeq" id="WP_194452572.1">
    <property type="nucleotide sequence ID" value="NZ_CP063849.1"/>
</dbReference>
<keyword evidence="4" id="KW-0812">Transmembrane</keyword>
<dbReference type="SUPFAM" id="SSF56935">
    <property type="entry name" value="Porins"/>
    <property type="match status" value="1"/>
</dbReference>
<dbReference type="GO" id="GO:0015344">
    <property type="term" value="F:siderophore uptake transmembrane transporter activity"/>
    <property type="evidence" value="ECO:0007669"/>
    <property type="project" value="TreeGrafter"/>
</dbReference>
<gene>
    <name evidence="9" type="ORF">IRI77_13500</name>
</gene>
<dbReference type="Proteomes" id="UP000593892">
    <property type="component" value="Chromosome"/>
</dbReference>
<feature type="chain" id="PRO_5032304875" evidence="7">
    <location>
        <begin position="25"/>
        <end position="1105"/>
    </location>
</feature>
<keyword evidence="3" id="KW-1134">Transmembrane beta strand</keyword>
<accession>A0A7S7NW95</accession>
<dbReference type="InterPro" id="IPR039426">
    <property type="entry name" value="TonB-dep_rcpt-like"/>
</dbReference>
<keyword evidence="9" id="KW-0675">Receptor</keyword>
<dbReference type="Pfam" id="PF13620">
    <property type="entry name" value="CarboxypepD_reg"/>
    <property type="match status" value="1"/>
</dbReference>
<evidence type="ECO:0000256" key="6">
    <source>
        <dbReference type="ARBA" id="ARBA00023237"/>
    </source>
</evidence>
<keyword evidence="10" id="KW-1185">Reference proteome</keyword>
<proteinExistence type="predicted"/>
<feature type="signal peptide" evidence="7">
    <location>
        <begin position="1"/>
        <end position="24"/>
    </location>
</feature>
<evidence type="ECO:0000313" key="9">
    <source>
        <dbReference type="EMBL" id="QOY90915.1"/>
    </source>
</evidence>
<keyword evidence="7" id="KW-0732">Signal</keyword>
<name>A0A7S7NW95_PALFE</name>
<evidence type="ECO:0000256" key="1">
    <source>
        <dbReference type="ARBA" id="ARBA00004571"/>
    </source>
</evidence>
<dbReference type="Pfam" id="PF25183">
    <property type="entry name" value="OMP_b-brl_4"/>
    <property type="match status" value="1"/>
</dbReference>
<dbReference type="PANTHER" id="PTHR30069">
    <property type="entry name" value="TONB-DEPENDENT OUTER MEMBRANE RECEPTOR"/>
    <property type="match status" value="1"/>
</dbReference>
<evidence type="ECO:0000256" key="7">
    <source>
        <dbReference type="SAM" id="SignalP"/>
    </source>
</evidence>
<dbReference type="InterPro" id="IPR057601">
    <property type="entry name" value="Oar-like_b-barrel"/>
</dbReference>